<dbReference type="EMBL" id="LQWZ01000023">
    <property type="protein sequence ID" value="OAH55776.1"/>
    <property type="molecule type" value="Genomic_DNA"/>
</dbReference>
<gene>
    <name evidence="1" type="ORF">AWH48_03630</name>
</gene>
<reference evidence="1 2" key="1">
    <citation type="submission" date="2016-01" db="EMBL/GenBank/DDBJ databases">
        <title>Investigation of taxonomic status of Bacillus aminovorans.</title>
        <authorList>
            <person name="Verma A."/>
            <person name="Pal Y."/>
            <person name="Krishnamurthi S."/>
        </authorList>
    </citation>
    <scope>NUCLEOTIDE SEQUENCE [LARGE SCALE GENOMIC DNA]</scope>
    <source>
        <strain evidence="1 2">DSM 4337</strain>
    </source>
</reference>
<sequence>MDDMESRKFTIICVEVSIKCVQRLIKEEGIRTKKTLKHATMRKSCGEIEAIVWERQDKTKDVFFNDFMGFFLVKTPRTIHASSL</sequence>
<proteinExistence type="predicted"/>
<dbReference type="Proteomes" id="UP000077271">
    <property type="component" value="Unassembled WGS sequence"/>
</dbReference>
<evidence type="ECO:0000313" key="2">
    <source>
        <dbReference type="Proteomes" id="UP000077271"/>
    </source>
</evidence>
<evidence type="ECO:0008006" key="3">
    <source>
        <dbReference type="Google" id="ProtNLM"/>
    </source>
</evidence>
<accession>A0A177KRT4</accession>
<organism evidence="1 2">
    <name type="scientific">Domibacillus aminovorans</name>
    <dbReference type="NCBI Taxonomy" id="29332"/>
    <lineage>
        <taxon>Bacteria</taxon>
        <taxon>Bacillati</taxon>
        <taxon>Bacillota</taxon>
        <taxon>Bacilli</taxon>
        <taxon>Bacillales</taxon>
        <taxon>Bacillaceae</taxon>
        <taxon>Domibacillus</taxon>
    </lineage>
</organism>
<name>A0A177KRT4_9BACI</name>
<evidence type="ECO:0000313" key="1">
    <source>
        <dbReference type="EMBL" id="OAH55776.1"/>
    </source>
</evidence>
<protein>
    <recommendedName>
        <fullName evidence="3">Transposase</fullName>
    </recommendedName>
</protein>
<dbReference type="AlphaFoldDB" id="A0A177KRT4"/>
<comment type="caution">
    <text evidence="1">The sequence shown here is derived from an EMBL/GenBank/DDBJ whole genome shotgun (WGS) entry which is preliminary data.</text>
</comment>